<organism evidence="8 9">
    <name type="scientific">Labeo rohita</name>
    <name type="common">Indian major carp</name>
    <name type="synonym">Cyprinus rohita</name>
    <dbReference type="NCBI Taxonomy" id="84645"/>
    <lineage>
        <taxon>Eukaryota</taxon>
        <taxon>Metazoa</taxon>
        <taxon>Chordata</taxon>
        <taxon>Craniata</taxon>
        <taxon>Vertebrata</taxon>
        <taxon>Euteleostomi</taxon>
        <taxon>Actinopterygii</taxon>
        <taxon>Neopterygii</taxon>
        <taxon>Teleostei</taxon>
        <taxon>Ostariophysi</taxon>
        <taxon>Cypriniformes</taxon>
        <taxon>Cyprinidae</taxon>
        <taxon>Labeoninae</taxon>
        <taxon>Labeonini</taxon>
        <taxon>Labeo</taxon>
    </lineage>
</organism>
<dbReference type="Pfam" id="PF05485">
    <property type="entry name" value="THAP"/>
    <property type="match status" value="1"/>
</dbReference>
<dbReference type="SUPFAM" id="SSF57716">
    <property type="entry name" value="Glucocorticoid receptor-like (DNA-binding domain)"/>
    <property type="match status" value="1"/>
</dbReference>
<evidence type="ECO:0000256" key="6">
    <source>
        <dbReference type="SAM" id="MobiDB-lite"/>
    </source>
</evidence>
<feature type="compositionally biased region" description="Basic and acidic residues" evidence="6">
    <location>
        <begin position="618"/>
        <end position="633"/>
    </location>
</feature>
<name>A0ABQ8MCD3_LABRO</name>
<keyword evidence="8" id="KW-0413">Isomerase</keyword>
<evidence type="ECO:0000259" key="7">
    <source>
        <dbReference type="PROSITE" id="PS50950"/>
    </source>
</evidence>
<dbReference type="PROSITE" id="PS50950">
    <property type="entry name" value="ZF_THAP"/>
    <property type="match status" value="1"/>
</dbReference>
<dbReference type="InterPro" id="IPR006612">
    <property type="entry name" value="THAP_Znf"/>
</dbReference>
<keyword evidence="3" id="KW-0862">Zinc</keyword>
<accession>A0ABQ8MCD3</accession>
<evidence type="ECO:0000313" key="8">
    <source>
        <dbReference type="EMBL" id="KAI2660513.1"/>
    </source>
</evidence>
<proteinExistence type="predicted"/>
<keyword evidence="2 5" id="KW-0863">Zinc-finger</keyword>
<dbReference type="EMBL" id="JACTAM010000009">
    <property type="protein sequence ID" value="KAI2660513.1"/>
    <property type="molecule type" value="Genomic_DNA"/>
</dbReference>
<evidence type="ECO:0000256" key="5">
    <source>
        <dbReference type="PROSITE-ProRule" id="PRU00309"/>
    </source>
</evidence>
<keyword evidence="9" id="KW-1185">Reference proteome</keyword>
<evidence type="ECO:0000313" key="9">
    <source>
        <dbReference type="Proteomes" id="UP000830375"/>
    </source>
</evidence>
<dbReference type="Proteomes" id="UP000830375">
    <property type="component" value="Unassembled WGS sequence"/>
</dbReference>
<dbReference type="InterPro" id="IPR038441">
    <property type="entry name" value="THAP_Znf_sf"/>
</dbReference>
<evidence type="ECO:0000256" key="1">
    <source>
        <dbReference type="ARBA" id="ARBA00022723"/>
    </source>
</evidence>
<protein>
    <submittedName>
        <fullName evidence="8">Peroxynitrite isomerase THAP4</fullName>
    </submittedName>
</protein>
<gene>
    <name evidence="8" type="ORF">H4Q32_008098</name>
</gene>
<evidence type="ECO:0000256" key="4">
    <source>
        <dbReference type="ARBA" id="ARBA00023125"/>
    </source>
</evidence>
<evidence type="ECO:0000256" key="3">
    <source>
        <dbReference type="ARBA" id="ARBA00022833"/>
    </source>
</evidence>
<sequence length="633" mass="71164">MVMCVVKGCDNKSKVYSIIMFHRIPTKNKQRKNQWLAALNIDLKTPVESIKKWRVCSDHFGPDDYLENMDSVTRTTVRRLKDTVIPTIFKAQTGPSGSSPMAVELGDVLQDLPEHEDSFSLFAFVPQSIPQKSRPAKELPAEFKVPLPLQLTSPAQTVTCTKPFAALAPTWTQLDTASSPSVMAVCSPRKSLIFDETNTSSVMDISSTSALDISMCSEPDADPADASFAPITSSSTSTTGSTGGWKERKWIVNESKLMELFQKCSTCLAVMSEADRTIRTIGSRITVSWKCINGHTGHWESCPNTRGMPENNLLAAPATLFTGPTFDKKTTHCNIQTSYLIPVIKAAYKKQEDIIKAQLICQTRDGEGVQLCGDGRSDSPGHSCSYTTYSFMDDSSNKVVVFDLVQVSQATSSIAMEPTGFRKGLETLLDEGIDIKVVTMDRHPSDRKLIREEYPNIIHQFDPCHLAKEIKKKLVSASSRRNCSDLAPWVKSVSNHMWWSCCSSKGDAMELHRRWKSILHHILGVHHWEENGIEYKCYHKELTRDQQRMKKWLSVDSPAYKALVEIVMDKCLLKDLEQMMLFKHRNGLMEGLIQRLLDPTVKFKDSSSHVRSPHQLKPSKEDVLKDYTSRFKD</sequence>
<keyword evidence="1" id="KW-0479">Metal-binding</keyword>
<dbReference type="PANTHER" id="PTHR31751:SF42">
    <property type="entry name" value="PROTEIN CBG10204"/>
    <property type="match status" value="1"/>
</dbReference>
<dbReference type="PANTHER" id="PTHR31751">
    <property type="entry name" value="SI:CH211-108C17.2-RELATED-RELATED"/>
    <property type="match status" value="1"/>
</dbReference>
<evidence type="ECO:0000256" key="2">
    <source>
        <dbReference type="ARBA" id="ARBA00022771"/>
    </source>
</evidence>
<feature type="domain" description="THAP-type" evidence="7">
    <location>
        <begin position="1"/>
        <end position="89"/>
    </location>
</feature>
<dbReference type="GO" id="GO:0016853">
    <property type="term" value="F:isomerase activity"/>
    <property type="evidence" value="ECO:0007669"/>
    <property type="project" value="UniProtKB-KW"/>
</dbReference>
<dbReference type="Gene3D" id="6.20.210.20">
    <property type="entry name" value="THAP domain"/>
    <property type="match status" value="1"/>
</dbReference>
<keyword evidence="4 5" id="KW-0238">DNA-binding</keyword>
<reference evidence="8 9" key="1">
    <citation type="submission" date="2022-01" db="EMBL/GenBank/DDBJ databases">
        <title>A high-quality chromosome-level genome assembly of rohu carp, Labeo rohita.</title>
        <authorList>
            <person name="Arick M.A. II"/>
            <person name="Hsu C.-Y."/>
            <person name="Magbanua Z."/>
            <person name="Pechanova O."/>
            <person name="Grover C."/>
            <person name="Miller E."/>
            <person name="Thrash A."/>
            <person name="Ezzel L."/>
            <person name="Alam S."/>
            <person name="Benzie J."/>
            <person name="Hamilton M."/>
            <person name="Karsi A."/>
            <person name="Lawrence M.L."/>
            <person name="Peterson D.G."/>
        </authorList>
    </citation>
    <scope>NUCLEOTIDE SEQUENCE [LARGE SCALE GENOMIC DNA]</scope>
    <source>
        <strain evidence="9">BAU-BD-2019</strain>
        <tissue evidence="8">Blood</tissue>
    </source>
</reference>
<comment type="caution">
    <text evidence="8">The sequence shown here is derived from an EMBL/GenBank/DDBJ whole genome shotgun (WGS) entry which is preliminary data.</text>
</comment>
<dbReference type="SMART" id="SM00692">
    <property type="entry name" value="DM3"/>
    <property type="match status" value="1"/>
</dbReference>
<dbReference type="SMART" id="SM00980">
    <property type="entry name" value="THAP"/>
    <property type="match status" value="1"/>
</dbReference>
<feature type="region of interest" description="Disordered" evidence="6">
    <location>
        <begin position="606"/>
        <end position="633"/>
    </location>
</feature>